<dbReference type="EMBL" id="BARU01032280">
    <property type="protein sequence ID" value="GAH69236.1"/>
    <property type="molecule type" value="Genomic_DNA"/>
</dbReference>
<feature type="transmembrane region" description="Helical" evidence="7">
    <location>
        <begin position="6"/>
        <end position="29"/>
    </location>
</feature>
<comment type="subcellular location">
    <subcellularLocation>
        <location evidence="1">Membrane</location>
        <topology evidence="1">Multi-pass membrane protein</topology>
    </subcellularLocation>
</comment>
<keyword evidence="4 7" id="KW-0812">Transmembrane</keyword>
<comment type="similarity">
    <text evidence="2">Belongs to the complex I subunit 3 family.</text>
</comment>
<evidence type="ECO:0000256" key="7">
    <source>
        <dbReference type="SAM" id="Phobius"/>
    </source>
</evidence>
<sequence length="118" mass="13420">MFSDYAVVGITIIVSLGFVAVAIVSAWLVRPKRPSKLKQSTYECGEKPVGSGWVQYNVRFYLFALAFVVFDVEIIFLFAWAVVFKDLGIFGLIEMAVFIFILLFGLIWAWRKGALKWV</sequence>
<evidence type="ECO:0000256" key="6">
    <source>
        <dbReference type="ARBA" id="ARBA00023136"/>
    </source>
</evidence>
<comment type="caution">
    <text evidence="8">The sequence shown here is derived from an EMBL/GenBank/DDBJ whole genome shotgun (WGS) entry which is preliminary data.</text>
</comment>
<feature type="transmembrane region" description="Helical" evidence="7">
    <location>
        <begin position="89"/>
        <end position="110"/>
    </location>
</feature>
<organism evidence="8">
    <name type="scientific">marine sediment metagenome</name>
    <dbReference type="NCBI Taxonomy" id="412755"/>
    <lineage>
        <taxon>unclassified sequences</taxon>
        <taxon>metagenomes</taxon>
        <taxon>ecological metagenomes</taxon>
    </lineage>
</organism>
<dbReference type="PANTHER" id="PTHR11058:SF9">
    <property type="entry name" value="NADH-UBIQUINONE OXIDOREDUCTASE CHAIN 3"/>
    <property type="match status" value="1"/>
</dbReference>
<dbReference type="AlphaFoldDB" id="X1HGB2"/>
<feature type="transmembrane region" description="Helical" evidence="7">
    <location>
        <begin position="60"/>
        <end position="83"/>
    </location>
</feature>
<dbReference type="InterPro" id="IPR000440">
    <property type="entry name" value="NADH_UbQ/plastoQ_OxRdtase_su3"/>
</dbReference>
<accession>X1HGB2</accession>
<evidence type="ECO:0000256" key="4">
    <source>
        <dbReference type="ARBA" id="ARBA00022692"/>
    </source>
</evidence>
<evidence type="ECO:0000256" key="1">
    <source>
        <dbReference type="ARBA" id="ARBA00004141"/>
    </source>
</evidence>
<protein>
    <submittedName>
        <fullName evidence="8">Uncharacterized protein</fullName>
    </submittedName>
</protein>
<name>X1HGB2_9ZZZZ</name>
<dbReference type="Pfam" id="PF00507">
    <property type="entry name" value="Oxidored_q4"/>
    <property type="match status" value="1"/>
</dbReference>
<evidence type="ECO:0000313" key="8">
    <source>
        <dbReference type="EMBL" id="GAH69236.1"/>
    </source>
</evidence>
<dbReference type="InterPro" id="IPR038430">
    <property type="entry name" value="NDAH_ubi_oxred_su3_sf"/>
</dbReference>
<evidence type="ECO:0000256" key="2">
    <source>
        <dbReference type="ARBA" id="ARBA00008472"/>
    </source>
</evidence>
<evidence type="ECO:0000256" key="5">
    <source>
        <dbReference type="ARBA" id="ARBA00022989"/>
    </source>
</evidence>
<dbReference type="GO" id="GO:0008137">
    <property type="term" value="F:NADH dehydrogenase (ubiquinone) activity"/>
    <property type="evidence" value="ECO:0007669"/>
    <property type="project" value="InterPro"/>
</dbReference>
<dbReference type="GO" id="GO:0016651">
    <property type="term" value="F:oxidoreductase activity, acting on NAD(P)H"/>
    <property type="evidence" value="ECO:0007669"/>
    <property type="project" value="InterPro"/>
</dbReference>
<evidence type="ECO:0000256" key="3">
    <source>
        <dbReference type="ARBA" id="ARBA00022448"/>
    </source>
</evidence>
<keyword evidence="6 7" id="KW-0472">Membrane</keyword>
<dbReference type="HAMAP" id="MF_01394">
    <property type="entry name" value="NDH1_NuoA"/>
    <property type="match status" value="1"/>
</dbReference>
<keyword evidence="5 7" id="KW-1133">Transmembrane helix</keyword>
<dbReference type="InterPro" id="IPR023043">
    <property type="entry name" value="NAD(P)H_OxRDtase_bac/plastid"/>
</dbReference>
<dbReference type="PANTHER" id="PTHR11058">
    <property type="entry name" value="NADH-UBIQUINONE OXIDOREDUCTASE CHAIN 3"/>
    <property type="match status" value="1"/>
</dbReference>
<dbReference type="Gene3D" id="1.20.58.1610">
    <property type="entry name" value="NADH:ubiquinone/plastoquinone oxidoreductase, chain 3"/>
    <property type="match status" value="1"/>
</dbReference>
<gene>
    <name evidence="8" type="ORF">S03H2_50925</name>
</gene>
<dbReference type="GO" id="GO:0030964">
    <property type="term" value="C:NADH dehydrogenase complex"/>
    <property type="evidence" value="ECO:0007669"/>
    <property type="project" value="TreeGrafter"/>
</dbReference>
<reference evidence="8" key="1">
    <citation type="journal article" date="2014" name="Front. Microbiol.">
        <title>High frequency of phylogenetically diverse reductive dehalogenase-homologous genes in deep subseafloor sedimentary metagenomes.</title>
        <authorList>
            <person name="Kawai M."/>
            <person name="Futagami T."/>
            <person name="Toyoda A."/>
            <person name="Takaki Y."/>
            <person name="Nishi S."/>
            <person name="Hori S."/>
            <person name="Arai W."/>
            <person name="Tsubouchi T."/>
            <person name="Morono Y."/>
            <person name="Uchiyama I."/>
            <person name="Ito T."/>
            <person name="Fujiyama A."/>
            <person name="Inagaki F."/>
            <person name="Takami H."/>
        </authorList>
    </citation>
    <scope>NUCLEOTIDE SEQUENCE</scope>
    <source>
        <strain evidence="8">Expedition CK06-06</strain>
    </source>
</reference>
<proteinExistence type="inferred from homology"/>
<keyword evidence="3" id="KW-0813">Transport</keyword>